<proteinExistence type="inferred from homology"/>
<dbReference type="KEGG" id="fer:FNB15_11205"/>
<dbReference type="PANTHER" id="PTHR24321:SF8">
    <property type="entry name" value="ESTRADIOL 17-BETA-DEHYDROGENASE 8-RELATED"/>
    <property type="match status" value="1"/>
</dbReference>
<protein>
    <submittedName>
        <fullName evidence="3">Glucose 1-dehydrogenase</fullName>
        <ecNumber evidence="3">1.1.1.47</ecNumber>
    </submittedName>
</protein>
<dbReference type="GO" id="GO:0047936">
    <property type="term" value="F:glucose 1-dehydrogenase [NAD(P)+] activity"/>
    <property type="evidence" value="ECO:0007669"/>
    <property type="project" value="UniProtKB-EC"/>
</dbReference>
<dbReference type="InterPro" id="IPR036291">
    <property type="entry name" value="NAD(P)-bd_dom_sf"/>
</dbReference>
<accession>A0A516H200</accession>
<evidence type="ECO:0000313" key="4">
    <source>
        <dbReference type="Proteomes" id="UP000317496"/>
    </source>
</evidence>
<dbReference type="InterPro" id="IPR002347">
    <property type="entry name" value="SDR_fam"/>
</dbReference>
<dbReference type="AlphaFoldDB" id="A0A516H200"/>
<keyword evidence="4" id="KW-1185">Reference proteome</keyword>
<dbReference type="NCBIfam" id="NF005559">
    <property type="entry name" value="PRK07231.1"/>
    <property type="match status" value="1"/>
</dbReference>
<dbReference type="Proteomes" id="UP000317496">
    <property type="component" value="Chromosome"/>
</dbReference>
<dbReference type="EC" id="1.1.1.47" evidence="3"/>
<dbReference type="EMBL" id="CP041636">
    <property type="protein sequence ID" value="QDO97798.1"/>
    <property type="molecule type" value="Genomic_DNA"/>
</dbReference>
<keyword evidence="2 3" id="KW-0560">Oxidoreductase</keyword>
<gene>
    <name evidence="3" type="ORF">FNB15_11205</name>
</gene>
<evidence type="ECO:0000313" key="3">
    <source>
        <dbReference type="EMBL" id="QDO97798.1"/>
    </source>
</evidence>
<dbReference type="PANTHER" id="PTHR24321">
    <property type="entry name" value="DEHYDROGENASES, SHORT CHAIN"/>
    <property type="match status" value="1"/>
</dbReference>
<dbReference type="SUPFAM" id="SSF51735">
    <property type="entry name" value="NAD(P)-binding Rossmann-fold domains"/>
    <property type="match status" value="1"/>
</dbReference>
<evidence type="ECO:0000256" key="2">
    <source>
        <dbReference type="ARBA" id="ARBA00023002"/>
    </source>
</evidence>
<dbReference type="PROSITE" id="PS00061">
    <property type="entry name" value="ADH_SHORT"/>
    <property type="match status" value="1"/>
</dbReference>
<name>A0A516H200_9PROT</name>
<dbReference type="OrthoDB" id="7499742at2"/>
<dbReference type="RefSeq" id="WP_144068779.1">
    <property type="nucleotide sequence ID" value="NZ_CP041636.1"/>
</dbReference>
<dbReference type="PRINTS" id="PR00081">
    <property type="entry name" value="GDHRDH"/>
</dbReference>
<organism evidence="3 4">
    <name type="scientific">Ferrovibrio terrae</name>
    <dbReference type="NCBI Taxonomy" id="2594003"/>
    <lineage>
        <taxon>Bacteria</taxon>
        <taxon>Pseudomonadati</taxon>
        <taxon>Pseudomonadota</taxon>
        <taxon>Alphaproteobacteria</taxon>
        <taxon>Rhodospirillales</taxon>
        <taxon>Rhodospirillaceae</taxon>
        <taxon>Ferrovibrio</taxon>
    </lineage>
</organism>
<dbReference type="Gene3D" id="3.40.50.720">
    <property type="entry name" value="NAD(P)-binding Rossmann-like Domain"/>
    <property type="match status" value="1"/>
</dbReference>
<sequence>MARVANKVALITGGASGLGKATAELLAAEGAKVAVADRNLDGAREVAEKIGKNAIAINLDVTSEQQWIAALDVVDAAFGKLNVMVHSAGVGVLKNIEDISVEEWHFVHNVNLHGPFLGIKHGLPRMKQHAPGSIIIISSVSGIIAGHNMSAYNTSKAAARMLAKTTALHCAKRKYDIRCNSVHPTFIDTPMVQGMIHAGGDPADRRAKLEAQVPLGRLGEPIDVANCILYLASDESKFVTGTEFVLDGGITAQ</sequence>
<dbReference type="FunFam" id="3.40.50.720:FF:000084">
    <property type="entry name" value="Short-chain dehydrogenase reductase"/>
    <property type="match status" value="1"/>
</dbReference>
<dbReference type="Pfam" id="PF13561">
    <property type="entry name" value="adh_short_C2"/>
    <property type="match status" value="1"/>
</dbReference>
<dbReference type="InterPro" id="IPR020904">
    <property type="entry name" value="Sc_DH/Rdtase_CS"/>
</dbReference>
<reference evidence="3 4" key="1">
    <citation type="submission" date="2019-07" db="EMBL/GenBank/DDBJ databases">
        <title>Genome sequencing for Ferrovibrio sp. K5.</title>
        <authorList>
            <person name="Park S.-J."/>
        </authorList>
    </citation>
    <scope>NUCLEOTIDE SEQUENCE [LARGE SCALE GENOMIC DNA]</scope>
    <source>
        <strain evidence="3 4">K5</strain>
    </source>
</reference>
<evidence type="ECO:0000256" key="1">
    <source>
        <dbReference type="ARBA" id="ARBA00006484"/>
    </source>
</evidence>
<comment type="similarity">
    <text evidence="1">Belongs to the short-chain dehydrogenases/reductases (SDR) family.</text>
</comment>
<dbReference type="PRINTS" id="PR00080">
    <property type="entry name" value="SDRFAMILY"/>
</dbReference>